<dbReference type="InterPro" id="IPR036259">
    <property type="entry name" value="MFS_trans_sf"/>
</dbReference>
<feature type="transmembrane region" description="Helical" evidence="7">
    <location>
        <begin position="289"/>
        <end position="309"/>
    </location>
</feature>
<feature type="transmembrane region" description="Helical" evidence="7">
    <location>
        <begin position="343"/>
        <end position="365"/>
    </location>
</feature>
<proteinExistence type="predicted"/>
<dbReference type="Pfam" id="PF07690">
    <property type="entry name" value="MFS_1"/>
    <property type="match status" value="1"/>
</dbReference>
<dbReference type="SUPFAM" id="SSF103473">
    <property type="entry name" value="MFS general substrate transporter"/>
    <property type="match status" value="1"/>
</dbReference>
<dbReference type="GeneID" id="91460469"/>
<dbReference type="GO" id="GO:0022857">
    <property type="term" value="F:transmembrane transporter activity"/>
    <property type="evidence" value="ECO:0007669"/>
    <property type="project" value="InterPro"/>
</dbReference>
<keyword evidence="2" id="KW-0813">Transport</keyword>
<dbReference type="RefSeq" id="WP_243279283.1">
    <property type="nucleotide sequence ID" value="NZ_CP051006.1"/>
</dbReference>
<comment type="subcellular location">
    <subcellularLocation>
        <location evidence="1">Cell inner membrane</location>
        <topology evidence="1">Multi-pass membrane protein</topology>
    </subcellularLocation>
</comment>
<dbReference type="GO" id="GO:0005886">
    <property type="term" value="C:plasma membrane"/>
    <property type="evidence" value="ECO:0007669"/>
    <property type="project" value="UniProtKB-SubCell"/>
</dbReference>
<dbReference type="KEGG" id="sgf:HEP81_00823"/>
<dbReference type="PANTHER" id="PTHR23513:SF9">
    <property type="entry name" value="ENTEROBACTIN EXPORTER ENTS"/>
    <property type="match status" value="1"/>
</dbReference>
<evidence type="ECO:0000256" key="5">
    <source>
        <dbReference type="ARBA" id="ARBA00022989"/>
    </source>
</evidence>
<reference evidence="8 9" key="1">
    <citation type="submission" date="2020-04" db="EMBL/GenBank/DDBJ databases">
        <title>Characterization and engineering of Streptomyces griseofuscus DSM40191 as a potential heterologous host for expression of BGCs.</title>
        <authorList>
            <person name="Gren T."/>
            <person name="Whitford C.M."/>
            <person name="Mohite O.S."/>
            <person name="Joergensen T.S."/>
            <person name="Nielsen J.B."/>
            <person name="Lee S.Y."/>
            <person name="Weber T."/>
        </authorList>
    </citation>
    <scope>NUCLEOTIDE SEQUENCE [LARGE SCALE GENOMIC DNA]</scope>
    <source>
        <strain evidence="8 9">DSM 40191</strain>
    </source>
</reference>
<organism evidence="8 9">
    <name type="scientific">Streptomyces griseofuscus</name>
    <dbReference type="NCBI Taxonomy" id="146922"/>
    <lineage>
        <taxon>Bacteria</taxon>
        <taxon>Bacillati</taxon>
        <taxon>Actinomycetota</taxon>
        <taxon>Actinomycetes</taxon>
        <taxon>Kitasatosporales</taxon>
        <taxon>Streptomycetaceae</taxon>
        <taxon>Streptomyces</taxon>
    </lineage>
</organism>
<dbReference type="InterPro" id="IPR011701">
    <property type="entry name" value="MFS"/>
</dbReference>
<protein>
    <submittedName>
        <fullName evidence="8">Tetracycline-resistance determinant TetV</fullName>
    </submittedName>
</protein>
<dbReference type="Gene3D" id="1.20.1250.20">
    <property type="entry name" value="MFS general substrate transporter like domains"/>
    <property type="match status" value="1"/>
</dbReference>
<dbReference type="CDD" id="cd06173">
    <property type="entry name" value="MFS_MefA_like"/>
    <property type="match status" value="1"/>
</dbReference>
<evidence type="ECO:0000256" key="3">
    <source>
        <dbReference type="ARBA" id="ARBA00022475"/>
    </source>
</evidence>
<evidence type="ECO:0000256" key="6">
    <source>
        <dbReference type="ARBA" id="ARBA00023136"/>
    </source>
</evidence>
<dbReference type="Proteomes" id="UP000516422">
    <property type="component" value="Chromosome"/>
</dbReference>
<dbReference type="EMBL" id="CP051006">
    <property type="protein sequence ID" value="QNT91157.1"/>
    <property type="molecule type" value="Genomic_DNA"/>
</dbReference>
<name>A0A7H1PSX7_9ACTN</name>
<evidence type="ECO:0000256" key="7">
    <source>
        <dbReference type="SAM" id="Phobius"/>
    </source>
</evidence>
<feature type="transmembrane region" description="Helical" evidence="7">
    <location>
        <begin position="255"/>
        <end position="277"/>
    </location>
</feature>
<evidence type="ECO:0000256" key="4">
    <source>
        <dbReference type="ARBA" id="ARBA00022692"/>
    </source>
</evidence>
<feature type="transmembrane region" description="Helical" evidence="7">
    <location>
        <begin position="189"/>
        <end position="209"/>
    </location>
</feature>
<keyword evidence="5 7" id="KW-1133">Transmembrane helix</keyword>
<dbReference type="PANTHER" id="PTHR23513">
    <property type="entry name" value="INTEGRAL MEMBRANE EFFLUX PROTEIN-RELATED"/>
    <property type="match status" value="1"/>
</dbReference>
<sequence>MSVRTPERHTMATTLAGAGPRLWAPARQRPFRLLWLGQSLSLLGDGFSVVAFSWITLGLTGSTLTLGYVLAFQAVPRALLTLVGGTLSDSWSTRTLMIASSWTRAALMAGVGLAGLTGHLTVWMLCAAAAAFGTVDAFFQPARVSILPSVVDKDLLTPANALLGAGSRTAAVVGPAVGGVVIALTRAPVAFVVDAVCFALCGWCVSLIATRPRTAAPQQPADPRDGEETERPPSLGARIREGIAFTLRDPRLRTVVVLDTAVNFCYAGPFTVGFATLAEQVLRGGSATLGVLNGSLAGGAMLGTLAGGAMGGRPRVGLLVAALAGWLGAGMAVLGLVHSTPAVVATVLAMGFAIGFQGVFGLSWIQRNIPQEVLSRVISVDMVLGYAAAPLSLIVCGALARTGTLALFGVVAAVLALTGLAVLGSRAVREMR</sequence>
<keyword evidence="6 7" id="KW-0472">Membrane</keyword>
<accession>A0A7H1PSX7</accession>
<feature type="transmembrane region" description="Helical" evidence="7">
    <location>
        <begin position="377"/>
        <end position="400"/>
    </location>
</feature>
<evidence type="ECO:0000256" key="2">
    <source>
        <dbReference type="ARBA" id="ARBA00022448"/>
    </source>
</evidence>
<evidence type="ECO:0000313" key="8">
    <source>
        <dbReference type="EMBL" id="QNT91157.1"/>
    </source>
</evidence>
<gene>
    <name evidence="8" type="ORF">HEP81_00823</name>
</gene>
<feature type="transmembrane region" description="Helical" evidence="7">
    <location>
        <begin position="316"/>
        <end position="337"/>
    </location>
</feature>
<keyword evidence="4 7" id="KW-0812">Transmembrane</keyword>
<feature type="transmembrane region" description="Helical" evidence="7">
    <location>
        <begin position="406"/>
        <end position="428"/>
    </location>
</feature>
<evidence type="ECO:0000256" key="1">
    <source>
        <dbReference type="ARBA" id="ARBA00004429"/>
    </source>
</evidence>
<keyword evidence="3" id="KW-1003">Cell membrane</keyword>
<evidence type="ECO:0000313" key="9">
    <source>
        <dbReference type="Proteomes" id="UP000516422"/>
    </source>
</evidence>
<feature type="transmembrane region" description="Helical" evidence="7">
    <location>
        <begin position="120"/>
        <end position="139"/>
    </location>
</feature>
<dbReference type="AlphaFoldDB" id="A0A7H1PSX7"/>